<evidence type="ECO:0000313" key="2">
    <source>
        <dbReference type="Proteomes" id="UP000431922"/>
    </source>
</evidence>
<dbReference type="Proteomes" id="UP000431922">
    <property type="component" value="Unassembled WGS sequence"/>
</dbReference>
<name>A0A845B7E5_9SPHN</name>
<dbReference type="EMBL" id="WTYL01000003">
    <property type="protein sequence ID" value="MXP45392.1"/>
    <property type="molecule type" value="Genomic_DNA"/>
</dbReference>
<proteinExistence type="predicted"/>
<evidence type="ECO:0000313" key="1">
    <source>
        <dbReference type="EMBL" id="MXP45392.1"/>
    </source>
</evidence>
<dbReference type="Gene3D" id="1.25.40.10">
    <property type="entry name" value="Tetratricopeptide repeat domain"/>
    <property type="match status" value="1"/>
</dbReference>
<protein>
    <submittedName>
        <fullName evidence="1">Tetratricopeptide repeat protein</fullName>
    </submittedName>
</protein>
<dbReference type="Gene3D" id="3.40.50.10070">
    <property type="entry name" value="TolB, N-terminal domain"/>
    <property type="match status" value="1"/>
</dbReference>
<dbReference type="OrthoDB" id="105971at2"/>
<reference evidence="1 2" key="1">
    <citation type="submission" date="2019-12" db="EMBL/GenBank/DDBJ databases">
        <title>Genomic-based taxomic classification of the family Erythrobacteraceae.</title>
        <authorList>
            <person name="Xu L."/>
        </authorList>
    </citation>
    <scope>NUCLEOTIDE SEQUENCE [LARGE SCALE GENOMIC DNA]</scope>
    <source>
        <strain evidence="1 2">KCTC 42453</strain>
    </source>
</reference>
<keyword evidence="2" id="KW-1185">Reference proteome</keyword>
<organism evidence="1 2">
    <name type="scientific">Allopontixanthobacter sediminis</name>
    <dbReference type="NCBI Taxonomy" id="1689985"/>
    <lineage>
        <taxon>Bacteria</taxon>
        <taxon>Pseudomonadati</taxon>
        <taxon>Pseudomonadota</taxon>
        <taxon>Alphaproteobacteria</taxon>
        <taxon>Sphingomonadales</taxon>
        <taxon>Erythrobacteraceae</taxon>
        <taxon>Allopontixanthobacter</taxon>
    </lineage>
</organism>
<dbReference type="Pfam" id="PF13432">
    <property type="entry name" value="TPR_16"/>
    <property type="match status" value="1"/>
</dbReference>
<dbReference type="AlphaFoldDB" id="A0A845B7E5"/>
<gene>
    <name evidence="1" type="ORF">GRI65_13125</name>
</gene>
<dbReference type="InterPro" id="IPR011990">
    <property type="entry name" value="TPR-like_helical_dom_sf"/>
</dbReference>
<sequence>MLQPTQPLDREHICKLLWTGRFEAQARASLRQCLLGFGKTLDGLGYDLLDVSRSRIALNAGLVRSDIADLESALDDGDWAAAIALIADIGGKPILDQMRFGNDFDNWLSERRQATEQQLQTKVSAALARLKASGNLADHGRLLDAWMVRHPTSSRVIMSDLHGGKVRIAVLPFASQDSQNEERYLADGIVDELITTMGQVPQLLVAGRTSSFKFRDSDLTLPEIASQLRVSFLIEGSVQRLDADISINVRLIDGQTGFETWSYSYEGTEDDLFASRKHVAQTVTTELGKALDLDIAEPQIRQMTSNKAAYGLYLQGRALTSRWLGDGLLDAAIRLLQQALELEPEFAECWAALAEAHVYKAIGTPCVDKPGEAKRLADCATKAIELDPGLGYAYAMLGLYRWTRNDALGALDLAFKAYELEPENPAVLMRLGSFLMYCGRTAQGLPYIEAAVDQDPVDGRIYLVLCQAHINLGNLDEAIAAGERMCDLGQPSLHLALATRTKGDHALAVAQYQRTRLLMNTVIFAPAGTTPMSPEAMDAYWLMAARGIHSGQKEDRERYCRTLDFLHATFLDPYDPTIVLPAIWMGYSEMVFKTLGVQITPPNMIGLMSLWADVEPIRQTRLHPEFMDFAKRIGLVAVWEKYGWPDLMSGPPA</sequence>
<comment type="caution">
    <text evidence="1">The sequence shown here is derived from an EMBL/GenBank/DDBJ whole genome shotgun (WGS) entry which is preliminary data.</text>
</comment>
<dbReference type="SUPFAM" id="SSF48452">
    <property type="entry name" value="TPR-like"/>
    <property type="match status" value="1"/>
</dbReference>
<accession>A0A845B7E5</accession>
<dbReference type="RefSeq" id="WP_160756997.1">
    <property type="nucleotide sequence ID" value="NZ_WTYL01000003.1"/>
</dbReference>